<evidence type="ECO:0000256" key="1">
    <source>
        <dbReference type="ARBA" id="ARBA00004141"/>
    </source>
</evidence>
<dbReference type="AlphaFoldDB" id="A0A9W3B8Q9"/>
<evidence type="ECO:0000256" key="8">
    <source>
        <dbReference type="ARBA" id="ARBA00023136"/>
    </source>
</evidence>
<evidence type="ECO:0000256" key="6">
    <source>
        <dbReference type="ARBA" id="ARBA00023053"/>
    </source>
</evidence>
<dbReference type="Proteomes" id="UP001165740">
    <property type="component" value="Chromosome 9"/>
</dbReference>
<keyword evidence="3 11" id="KW-0894">Sodium channel</keyword>
<dbReference type="OrthoDB" id="6021021at2759"/>
<keyword evidence="8 12" id="KW-0472">Membrane</keyword>
<keyword evidence="13" id="KW-1185">Reference proteome</keyword>
<dbReference type="Gene3D" id="2.60.470.10">
    <property type="entry name" value="Acid-sensing ion channels like domains"/>
    <property type="match status" value="1"/>
</dbReference>
<dbReference type="PANTHER" id="PTHR11690:SF248">
    <property type="entry name" value="PICKPOCKET 17, ISOFORM A"/>
    <property type="match status" value="1"/>
</dbReference>
<dbReference type="GO" id="GO:0015280">
    <property type="term" value="F:ligand-gated sodium channel activity"/>
    <property type="evidence" value="ECO:0007669"/>
    <property type="project" value="TreeGrafter"/>
</dbReference>
<sequence length="320" mass="36837">MLLWCFINGRPCNKSDFLPFLSSYYGNCFTLNTTDFLQGAEGSFDGVDIGLFLEPDEYISELTSSKGIQIVLHNTETYPFTDDDSFQINGATQTYIALKKTEIKSMSWPYGDCVDNMDQEYLQKYNYRYSYYLCNALCDKEPLVKICNCKHQRDPIYELINDAQDLSLCSESNESLQCLKAVSDNTTCDCEKGCSTNTFTYRITLSQWPSYASARYLLEYICDRTAMSNKRCDALRNQSEQNLLENFVNFNIYFDSMFVEHYTDEPDMSNIDFLTELGGCIGLWIGLSIISVFEVFQFMMDLVVAIYQARQKKNVDSNKS</sequence>
<gene>
    <name evidence="14" type="primary">LOC129928034</name>
</gene>
<keyword evidence="7 11" id="KW-0406">Ion transport</keyword>
<evidence type="ECO:0000313" key="14">
    <source>
        <dbReference type="RefSeq" id="XP_055895949.1"/>
    </source>
</evidence>
<name>A0A9W3B8Q9_BIOGL</name>
<dbReference type="InterPro" id="IPR001873">
    <property type="entry name" value="ENaC"/>
</dbReference>
<dbReference type="Pfam" id="PF00858">
    <property type="entry name" value="ASC"/>
    <property type="match status" value="1"/>
</dbReference>
<dbReference type="GeneID" id="129928034"/>
<keyword evidence="6" id="KW-0915">Sodium</keyword>
<dbReference type="PANTHER" id="PTHR11690">
    <property type="entry name" value="AMILORIDE-SENSITIVE SODIUM CHANNEL-RELATED"/>
    <property type="match status" value="1"/>
</dbReference>
<evidence type="ECO:0000256" key="4">
    <source>
        <dbReference type="ARBA" id="ARBA00022692"/>
    </source>
</evidence>
<dbReference type="RefSeq" id="XP_055895949.1">
    <property type="nucleotide sequence ID" value="XM_056039974.1"/>
</dbReference>
<evidence type="ECO:0000256" key="7">
    <source>
        <dbReference type="ARBA" id="ARBA00023065"/>
    </source>
</evidence>
<keyword evidence="9 11" id="KW-0739">Sodium transport</keyword>
<comment type="subcellular location">
    <subcellularLocation>
        <location evidence="1">Membrane</location>
        <topology evidence="1">Multi-pass membrane protein</topology>
    </subcellularLocation>
</comment>
<evidence type="ECO:0000256" key="2">
    <source>
        <dbReference type="ARBA" id="ARBA00022448"/>
    </source>
</evidence>
<evidence type="ECO:0000256" key="3">
    <source>
        <dbReference type="ARBA" id="ARBA00022461"/>
    </source>
</evidence>
<evidence type="ECO:0000256" key="11">
    <source>
        <dbReference type="RuleBase" id="RU000679"/>
    </source>
</evidence>
<keyword evidence="10 11" id="KW-0407">Ion channel</keyword>
<evidence type="ECO:0000256" key="9">
    <source>
        <dbReference type="ARBA" id="ARBA00023201"/>
    </source>
</evidence>
<dbReference type="Gene3D" id="1.10.287.770">
    <property type="entry name" value="YojJ-like"/>
    <property type="match status" value="1"/>
</dbReference>
<protein>
    <submittedName>
        <fullName evidence="14">Amiloride-sensitive sodium channel subunit gamma-like</fullName>
    </submittedName>
</protein>
<comment type="similarity">
    <text evidence="11">Belongs to the amiloride-sensitive sodium channel (TC 1.A.6) family.</text>
</comment>
<dbReference type="OMA" id="DCQCKQS"/>
<evidence type="ECO:0000256" key="10">
    <source>
        <dbReference type="ARBA" id="ARBA00023303"/>
    </source>
</evidence>
<organism evidence="13 14">
    <name type="scientific">Biomphalaria glabrata</name>
    <name type="common">Bloodfluke planorb</name>
    <name type="synonym">Freshwater snail</name>
    <dbReference type="NCBI Taxonomy" id="6526"/>
    <lineage>
        <taxon>Eukaryota</taxon>
        <taxon>Metazoa</taxon>
        <taxon>Spiralia</taxon>
        <taxon>Lophotrochozoa</taxon>
        <taxon>Mollusca</taxon>
        <taxon>Gastropoda</taxon>
        <taxon>Heterobranchia</taxon>
        <taxon>Euthyneura</taxon>
        <taxon>Panpulmonata</taxon>
        <taxon>Hygrophila</taxon>
        <taxon>Lymnaeoidea</taxon>
        <taxon>Planorbidae</taxon>
        <taxon>Biomphalaria</taxon>
    </lineage>
</organism>
<dbReference type="PRINTS" id="PR01078">
    <property type="entry name" value="AMINACHANNEL"/>
</dbReference>
<accession>A0A9W3B8Q9</accession>
<dbReference type="GO" id="GO:0005886">
    <property type="term" value="C:plasma membrane"/>
    <property type="evidence" value="ECO:0007669"/>
    <property type="project" value="TreeGrafter"/>
</dbReference>
<keyword evidence="2 11" id="KW-0813">Transport</keyword>
<evidence type="ECO:0000256" key="12">
    <source>
        <dbReference type="SAM" id="Phobius"/>
    </source>
</evidence>
<proteinExistence type="inferred from homology"/>
<keyword evidence="5 12" id="KW-1133">Transmembrane helix</keyword>
<reference evidence="14" key="1">
    <citation type="submission" date="2025-08" db="UniProtKB">
        <authorList>
            <consortium name="RefSeq"/>
        </authorList>
    </citation>
    <scope>IDENTIFICATION</scope>
</reference>
<evidence type="ECO:0000313" key="13">
    <source>
        <dbReference type="Proteomes" id="UP001165740"/>
    </source>
</evidence>
<evidence type="ECO:0000256" key="5">
    <source>
        <dbReference type="ARBA" id="ARBA00022989"/>
    </source>
</evidence>
<keyword evidence="4 11" id="KW-0812">Transmembrane</keyword>
<feature type="transmembrane region" description="Helical" evidence="12">
    <location>
        <begin position="281"/>
        <end position="307"/>
    </location>
</feature>